<keyword evidence="6" id="KW-0732">Signal</keyword>
<feature type="domain" description="Novel STAND NTPase 3" evidence="7">
    <location>
        <begin position="291"/>
        <end position="450"/>
    </location>
</feature>
<dbReference type="KEGG" id="cvn:111103174"/>
<sequence length="1055" mass="121918">MTPYIYIAFFSAYMFLLFCSSKSEDCPNVLSIKAVWKCPTNKEEYNEAARIKQCSQIAAKHNCSAAKRHIYHCVINSFRNETLEACAPDKIIFGHCTEYNEGGRRIQQQKSPPCNNSGFPKCAATYNSSQAYEYQDCYHLHGKPQITYSTTYPTDIFETQGTEINHSKADKSAIWVPIVVAVIVLVIVLVIVIVYKRKKIRCRGPRNKKRKRKKATVGEGDKTEHTDDERETLILDTSVERGVTVINEAEAGTSTDKFSFAARKRTKDLSETNKADSKEYLTYYEIIDDYFVETSDYQRGEELFHKYGVVIWIGPPGCGKTLAAIHLIFKHTSDELTFRKIRSLKELSYIEEDKNSPSLIFIDNIFFSQGIESDLQNWWNELGSISEKCFQSNESEKGFRVRFIITARENVIERACSFMGKTTPLLNERYRINVKSITETEKDDILSKQILFAKEERNVTNQGIDDEFRRKVKAYEGPIGFPLCAHLFVCSEEYQKSGVSFFSHPTDYLKRQINDEIERDKTNRTKSLFFVLFFHEWHTKLGNSDKLQIRSDFQCKRFLDKISKVLRPNFEPFDFKGLEHEAQRLVGAFLKEETHNNFKFVHDSVYEAVGSWLCETFRTETAKHFPLEIIQNHEYEKAKKDIYAQTVLATRLVYETLHQRVSQVFASKCFQLDSFCKCFWTELMERDTKTITDFLSATNASTTVKLPCMFWTGCNKLTYLTEQFYNIVQNYPSLNSDYHLYVSLYGECCARKKELLMTVNGMLRNNFEEIKKRVIEFKDDDDNSILHLVITSDRTDKFASHVVEKLLKIGLNVDIRNKNNITPLMLAVSQTMDRFEVLENLMKFKPKMQSKDRKNSNVFHYCLSSSNDDERCAKYLKTLLEGENARKCLIKDDSKGNTPLCVAAMETKHSRILSILTLLDEGSNEIIKTINDEGSSPLQLSISCLKEEKSFFAEFESCVRVIIFLLFGGSPDNKSDKDDKAITECNLELLKNILKQPKDEKNMIQALEIYLKEVEQSTDTADSVPTLFNKVEKHMRIHIYRATQALKNCQLKTTK</sequence>
<accession>A0A8B8AL75</accession>
<dbReference type="RefSeq" id="XP_022291945.1">
    <property type="nucleotide sequence ID" value="XM_022436237.1"/>
</dbReference>
<dbReference type="PANTHER" id="PTHR24198:SF165">
    <property type="entry name" value="ANKYRIN REPEAT-CONTAINING PROTEIN-RELATED"/>
    <property type="match status" value="1"/>
</dbReference>
<keyword evidence="5" id="KW-0812">Transmembrane</keyword>
<feature type="repeat" description="ANK" evidence="3">
    <location>
        <begin position="781"/>
        <end position="818"/>
    </location>
</feature>
<dbReference type="SMART" id="SM00248">
    <property type="entry name" value="ANK"/>
    <property type="match status" value="3"/>
</dbReference>
<feature type="chain" id="PRO_5044665869" evidence="6">
    <location>
        <begin position="24"/>
        <end position="1055"/>
    </location>
</feature>
<organism evidence="8 10">
    <name type="scientific">Crassostrea virginica</name>
    <name type="common">Eastern oyster</name>
    <dbReference type="NCBI Taxonomy" id="6565"/>
    <lineage>
        <taxon>Eukaryota</taxon>
        <taxon>Metazoa</taxon>
        <taxon>Spiralia</taxon>
        <taxon>Lophotrochozoa</taxon>
        <taxon>Mollusca</taxon>
        <taxon>Bivalvia</taxon>
        <taxon>Autobranchia</taxon>
        <taxon>Pteriomorphia</taxon>
        <taxon>Ostreida</taxon>
        <taxon>Ostreoidea</taxon>
        <taxon>Ostreidae</taxon>
        <taxon>Crassostrea</taxon>
    </lineage>
</organism>
<proteinExistence type="predicted"/>
<dbReference type="RefSeq" id="XP_022291944.1">
    <property type="nucleotide sequence ID" value="XM_022436236.1"/>
</dbReference>
<dbReference type="InterPro" id="IPR049050">
    <property type="entry name" value="nSTAND3"/>
</dbReference>
<dbReference type="Proteomes" id="UP000694844">
    <property type="component" value="Chromosome 7"/>
</dbReference>
<keyword evidence="1" id="KW-0677">Repeat</keyword>
<evidence type="ECO:0000313" key="9">
    <source>
        <dbReference type="RefSeq" id="XP_022291944.1"/>
    </source>
</evidence>
<evidence type="ECO:0000313" key="10">
    <source>
        <dbReference type="RefSeq" id="XP_022291945.1"/>
    </source>
</evidence>
<protein>
    <submittedName>
        <fullName evidence="9 10">Uncharacterized protein LOC111103174</fullName>
    </submittedName>
</protein>
<name>A0A8B8AL75_CRAVI</name>
<dbReference type="InterPro" id="IPR036770">
    <property type="entry name" value="Ankyrin_rpt-contain_sf"/>
</dbReference>
<keyword evidence="2 3" id="KW-0040">ANK repeat</keyword>
<evidence type="ECO:0000256" key="1">
    <source>
        <dbReference type="ARBA" id="ARBA00022737"/>
    </source>
</evidence>
<dbReference type="GeneID" id="111103174"/>
<keyword evidence="5" id="KW-1133">Transmembrane helix</keyword>
<dbReference type="InterPro" id="IPR027417">
    <property type="entry name" value="P-loop_NTPase"/>
</dbReference>
<dbReference type="AlphaFoldDB" id="A0A8B8AL75"/>
<dbReference type="Gene3D" id="1.25.40.20">
    <property type="entry name" value="Ankyrin repeat-containing domain"/>
    <property type="match status" value="1"/>
</dbReference>
<feature type="signal peptide" evidence="6">
    <location>
        <begin position="1"/>
        <end position="23"/>
    </location>
</feature>
<dbReference type="SUPFAM" id="SSF48403">
    <property type="entry name" value="Ankyrin repeat"/>
    <property type="match status" value="1"/>
</dbReference>
<evidence type="ECO:0000256" key="5">
    <source>
        <dbReference type="SAM" id="Phobius"/>
    </source>
</evidence>
<evidence type="ECO:0000256" key="6">
    <source>
        <dbReference type="SAM" id="SignalP"/>
    </source>
</evidence>
<keyword evidence="8" id="KW-1185">Reference proteome</keyword>
<evidence type="ECO:0000313" key="8">
    <source>
        <dbReference type="Proteomes" id="UP000694844"/>
    </source>
</evidence>
<evidence type="ECO:0000259" key="7">
    <source>
        <dbReference type="Pfam" id="PF20720"/>
    </source>
</evidence>
<reference evidence="9 10" key="1">
    <citation type="submission" date="2025-04" db="UniProtKB">
        <authorList>
            <consortium name="RefSeq"/>
        </authorList>
    </citation>
    <scope>IDENTIFICATION</scope>
    <source>
        <tissue evidence="9 10">Whole sample</tissue>
    </source>
</reference>
<dbReference type="OrthoDB" id="6152491at2759"/>
<keyword evidence="5" id="KW-0472">Membrane</keyword>
<dbReference type="InterPro" id="IPR002110">
    <property type="entry name" value="Ankyrin_rpt"/>
</dbReference>
<evidence type="ECO:0000256" key="2">
    <source>
        <dbReference type="ARBA" id="ARBA00023043"/>
    </source>
</evidence>
<feature type="compositionally biased region" description="Basic and acidic residues" evidence="4">
    <location>
        <begin position="219"/>
        <end position="230"/>
    </location>
</feature>
<evidence type="ECO:0000256" key="3">
    <source>
        <dbReference type="PROSITE-ProRule" id="PRU00023"/>
    </source>
</evidence>
<gene>
    <name evidence="9 10" type="primary">LOC111103174</name>
</gene>
<feature type="transmembrane region" description="Helical" evidence="5">
    <location>
        <begin position="174"/>
        <end position="195"/>
    </location>
</feature>
<evidence type="ECO:0000256" key="4">
    <source>
        <dbReference type="SAM" id="MobiDB-lite"/>
    </source>
</evidence>
<dbReference type="SUPFAM" id="SSF52540">
    <property type="entry name" value="P-loop containing nucleoside triphosphate hydrolases"/>
    <property type="match status" value="1"/>
</dbReference>
<feature type="compositionally biased region" description="Basic residues" evidence="4">
    <location>
        <begin position="205"/>
        <end position="215"/>
    </location>
</feature>
<dbReference type="Pfam" id="PF20720">
    <property type="entry name" value="nSTAND3"/>
    <property type="match status" value="1"/>
</dbReference>
<dbReference type="PROSITE" id="PS50088">
    <property type="entry name" value="ANK_REPEAT"/>
    <property type="match status" value="1"/>
</dbReference>
<feature type="region of interest" description="Disordered" evidence="4">
    <location>
        <begin position="205"/>
        <end position="230"/>
    </location>
</feature>
<dbReference type="PANTHER" id="PTHR24198">
    <property type="entry name" value="ANKYRIN REPEAT AND PROTEIN KINASE DOMAIN-CONTAINING PROTEIN"/>
    <property type="match status" value="1"/>
</dbReference>